<dbReference type="Proteomes" id="UP001597101">
    <property type="component" value="Unassembled WGS sequence"/>
</dbReference>
<sequence>MAHKIQVFTKPDCPYCAKVKATLDNAGLPFSELDVTGSDRNADLSVYLSGVSTVPQTFIGPDHVNGSTDFVALHAAGRLVPLVATATEPLDIDAPSNQEVADGAEDYQLRRVIPERDGSRSDVEEDWPILRMYKEFFGFWPNCFYYQYHWPEVAYRQFVYCHNVGAIAGGKKVLGAPVMNALGYATSNAQGCNYCQAHSVSVGDEKSAGYAKGIEQALDGDFSGEFGPFEAALADLVAHASTNTVTENDFAKIRENGGEARFTKLPVEANIQAASMIAAAFGFLNVFNDLTGVKVEADWAKKAEEGAGIETGRHGASEDRDSTNLDYDLPEGGPSMTSMIARYGKDVLLAGGPARYATEKLGIQPDWMAQWPLPLRPLHAKFYVGAMTDEESDGVSISSELKHLMARVSHIAKGNDYLAAVEGWLAWHAAGRTQDAVERVRHAFDAAKRQDNRNLFTARECAALELARLSAQVPLTTPRRFVQAAIDHFDPTELVHLITVCAMASMIQRFAAISKPKVETEVRRFLDENDLSLDTLAIRYPLPEPKNAFNSGADFVAA</sequence>
<dbReference type="PROSITE" id="PS51354">
    <property type="entry name" value="GLUTAREDOXIN_2"/>
    <property type="match status" value="1"/>
</dbReference>
<feature type="domain" description="Glutaredoxin" evidence="5">
    <location>
        <begin position="5"/>
        <end position="64"/>
    </location>
</feature>
<reference evidence="7" key="1">
    <citation type="journal article" date="2019" name="Int. J. Syst. Evol. Microbiol.">
        <title>The Global Catalogue of Microorganisms (GCM) 10K type strain sequencing project: providing services to taxonomists for standard genome sequencing and annotation.</title>
        <authorList>
            <consortium name="The Broad Institute Genomics Platform"/>
            <consortium name="The Broad Institute Genome Sequencing Center for Infectious Disease"/>
            <person name="Wu L."/>
            <person name="Ma J."/>
        </authorList>
    </citation>
    <scope>NUCLEOTIDE SEQUENCE [LARGE SCALE GENOMIC DNA]</scope>
    <source>
        <strain evidence="7">CCUG 60023</strain>
    </source>
</reference>
<organism evidence="6 7">
    <name type="scientific">Pseudahrensia aquimaris</name>
    <dbReference type="NCBI Taxonomy" id="744461"/>
    <lineage>
        <taxon>Bacteria</taxon>
        <taxon>Pseudomonadati</taxon>
        <taxon>Pseudomonadota</taxon>
        <taxon>Alphaproteobacteria</taxon>
        <taxon>Hyphomicrobiales</taxon>
        <taxon>Ahrensiaceae</taxon>
        <taxon>Pseudahrensia</taxon>
    </lineage>
</organism>
<proteinExistence type="inferred from homology"/>
<gene>
    <name evidence="6" type="ORF">ACFQ14_10605</name>
</gene>
<dbReference type="InterPro" id="IPR014025">
    <property type="entry name" value="Glutaredoxin_subgr"/>
</dbReference>
<dbReference type="InterPro" id="IPR011767">
    <property type="entry name" value="GLR_AS"/>
</dbReference>
<dbReference type="PROSITE" id="PS00195">
    <property type="entry name" value="GLUTAREDOXIN_1"/>
    <property type="match status" value="1"/>
</dbReference>
<evidence type="ECO:0000256" key="1">
    <source>
        <dbReference type="ARBA" id="ARBA00007787"/>
    </source>
</evidence>
<evidence type="ECO:0000259" key="5">
    <source>
        <dbReference type="Pfam" id="PF00462"/>
    </source>
</evidence>
<keyword evidence="3" id="KW-1015">Disulfide bond</keyword>
<dbReference type="EMBL" id="JBHTJV010000009">
    <property type="protein sequence ID" value="MFD0916857.1"/>
    <property type="molecule type" value="Genomic_DNA"/>
</dbReference>
<dbReference type="InterPro" id="IPR036249">
    <property type="entry name" value="Thioredoxin-like_sf"/>
</dbReference>
<evidence type="ECO:0000313" key="6">
    <source>
        <dbReference type="EMBL" id="MFD0916857.1"/>
    </source>
</evidence>
<dbReference type="PRINTS" id="PR00160">
    <property type="entry name" value="GLUTAREDOXIN"/>
</dbReference>
<keyword evidence="4" id="KW-0676">Redox-active center</keyword>
<name>A0ABW3FL39_9HYPH</name>
<keyword evidence="7" id="KW-1185">Reference proteome</keyword>
<dbReference type="Gene3D" id="1.20.1290.10">
    <property type="entry name" value="AhpD-like"/>
    <property type="match status" value="2"/>
</dbReference>
<dbReference type="PANTHER" id="PTHR45694">
    <property type="entry name" value="GLUTAREDOXIN 2"/>
    <property type="match status" value="1"/>
</dbReference>
<evidence type="ECO:0000256" key="4">
    <source>
        <dbReference type="ARBA" id="ARBA00023284"/>
    </source>
</evidence>
<dbReference type="InterPro" id="IPR002109">
    <property type="entry name" value="Glutaredoxin"/>
</dbReference>
<comment type="caution">
    <text evidence="6">The sequence shown here is derived from an EMBL/GenBank/DDBJ whole genome shotgun (WGS) entry which is preliminary data.</text>
</comment>
<dbReference type="Gene3D" id="3.40.30.10">
    <property type="entry name" value="Glutaredoxin"/>
    <property type="match status" value="1"/>
</dbReference>
<dbReference type="RefSeq" id="WP_377212702.1">
    <property type="nucleotide sequence ID" value="NZ_JBHTJV010000009.1"/>
</dbReference>
<dbReference type="PANTHER" id="PTHR45694:SF18">
    <property type="entry name" value="GLUTAREDOXIN-1-RELATED"/>
    <property type="match status" value="1"/>
</dbReference>
<dbReference type="SUPFAM" id="SSF69118">
    <property type="entry name" value="AhpD-like"/>
    <property type="match status" value="2"/>
</dbReference>
<dbReference type="InterPro" id="IPR029032">
    <property type="entry name" value="AhpD-like"/>
</dbReference>
<protein>
    <recommendedName>
        <fullName evidence="2">Glutaredoxin 1</fullName>
    </recommendedName>
</protein>
<evidence type="ECO:0000256" key="3">
    <source>
        <dbReference type="ARBA" id="ARBA00023157"/>
    </source>
</evidence>
<accession>A0ABW3FL39</accession>
<dbReference type="Pfam" id="PF00462">
    <property type="entry name" value="Glutaredoxin"/>
    <property type="match status" value="1"/>
</dbReference>
<dbReference type="SUPFAM" id="SSF52833">
    <property type="entry name" value="Thioredoxin-like"/>
    <property type="match status" value="1"/>
</dbReference>
<evidence type="ECO:0000313" key="7">
    <source>
        <dbReference type="Proteomes" id="UP001597101"/>
    </source>
</evidence>
<comment type="similarity">
    <text evidence="1">Belongs to the glutaredoxin family.</text>
</comment>
<evidence type="ECO:0000256" key="2">
    <source>
        <dbReference type="ARBA" id="ARBA00015343"/>
    </source>
</evidence>